<evidence type="ECO:0000313" key="1">
    <source>
        <dbReference type="EMBL" id="MBK5930153.1"/>
    </source>
</evidence>
<reference evidence="1" key="2">
    <citation type="journal article" date="2020" name="Microorganisms">
        <title>Osmotic Adaptation and Compatible Solute Biosynthesis of Phototrophic Bacteria as Revealed from Genome Analyses.</title>
        <authorList>
            <person name="Imhoff J.F."/>
            <person name="Rahn T."/>
            <person name="Kunzel S."/>
            <person name="Keller A."/>
            <person name="Neulinger S.C."/>
        </authorList>
    </citation>
    <scope>NUCLEOTIDE SEQUENCE</scope>
    <source>
        <strain evidence="1">DSM 4395</strain>
    </source>
</reference>
<proteinExistence type="predicted"/>
<dbReference type="InterPro" id="IPR044691">
    <property type="entry name" value="DCC1_Trx"/>
</dbReference>
<dbReference type="EMBL" id="NHSF01000043">
    <property type="protein sequence ID" value="MBK5930153.1"/>
    <property type="molecule type" value="Genomic_DNA"/>
</dbReference>
<dbReference type="PANTHER" id="PTHR34290">
    <property type="entry name" value="SI:CH73-390P7.2"/>
    <property type="match status" value="1"/>
</dbReference>
<accession>A0AAJ0UEU9</accession>
<gene>
    <name evidence="1" type="ORF">CCR82_06340</name>
</gene>
<name>A0AAJ0UEU9_HALSE</name>
<protein>
    <submittedName>
        <fullName evidence="1">Thiol-disulfide oxidoreductase</fullName>
    </submittedName>
</protein>
<dbReference type="Proteomes" id="UP001296967">
    <property type="component" value="Unassembled WGS sequence"/>
</dbReference>
<sequence>MPKLTTFYDGGCPLCSREIAHYRKIDREGRIHWVDITQEADALASAGLDLPSAMRRLHVQESDGRLLSGVDAFVAIWQRLPRWHLLAGVVTGLRLTRPLEWGYQRFAERRFKRRCEEGACVLD</sequence>
<dbReference type="AlphaFoldDB" id="A0AAJ0UEU9"/>
<organism evidence="1 2">
    <name type="scientific">Halochromatium salexigens</name>
    <name type="common">Chromatium salexigens</name>
    <dbReference type="NCBI Taxonomy" id="49447"/>
    <lineage>
        <taxon>Bacteria</taxon>
        <taxon>Pseudomonadati</taxon>
        <taxon>Pseudomonadota</taxon>
        <taxon>Gammaproteobacteria</taxon>
        <taxon>Chromatiales</taxon>
        <taxon>Chromatiaceae</taxon>
        <taxon>Halochromatium</taxon>
    </lineage>
</organism>
<dbReference type="RefSeq" id="WP_201244569.1">
    <property type="nucleotide sequence ID" value="NZ_NHSF01000043.1"/>
</dbReference>
<reference evidence="1" key="1">
    <citation type="submission" date="2017-05" db="EMBL/GenBank/DDBJ databases">
        <authorList>
            <person name="Imhoff J.F."/>
            <person name="Rahn T."/>
            <person name="Kuenzel S."/>
            <person name="Neulinger S.C."/>
        </authorList>
    </citation>
    <scope>NUCLEOTIDE SEQUENCE</scope>
    <source>
        <strain evidence="1">DSM 4395</strain>
    </source>
</reference>
<dbReference type="Pfam" id="PF04134">
    <property type="entry name" value="DCC1-like"/>
    <property type="match status" value="1"/>
</dbReference>
<dbReference type="InterPro" id="IPR007263">
    <property type="entry name" value="DCC1-like"/>
</dbReference>
<dbReference type="PANTHER" id="PTHR34290:SF2">
    <property type="entry name" value="OS04G0668800 PROTEIN"/>
    <property type="match status" value="1"/>
</dbReference>
<dbReference type="GO" id="GO:0015035">
    <property type="term" value="F:protein-disulfide reductase activity"/>
    <property type="evidence" value="ECO:0007669"/>
    <property type="project" value="InterPro"/>
</dbReference>
<evidence type="ECO:0000313" key="2">
    <source>
        <dbReference type="Proteomes" id="UP001296967"/>
    </source>
</evidence>
<keyword evidence="2" id="KW-1185">Reference proteome</keyword>
<comment type="caution">
    <text evidence="1">The sequence shown here is derived from an EMBL/GenBank/DDBJ whole genome shotgun (WGS) entry which is preliminary data.</text>
</comment>